<proteinExistence type="predicted"/>
<protein>
    <submittedName>
        <fullName evidence="1">DUF924 family protein</fullName>
    </submittedName>
</protein>
<dbReference type="SUPFAM" id="SSF48452">
    <property type="entry name" value="TPR-like"/>
    <property type="match status" value="1"/>
</dbReference>
<organism evidence="2 3">
    <name type="scientific">Stenotrophomonas pavanii</name>
    <dbReference type="NCBI Taxonomy" id="487698"/>
    <lineage>
        <taxon>Bacteria</taxon>
        <taxon>Pseudomonadati</taxon>
        <taxon>Pseudomonadota</taxon>
        <taxon>Gammaproteobacteria</taxon>
        <taxon>Lysobacterales</taxon>
        <taxon>Lysobacteraceae</taxon>
        <taxon>Stenotrophomonas</taxon>
    </lineage>
</organism>
<dbReference type="Gene3D" id="1.20.58.320">
    <property type="entry name" value="TPR-like"/>
    <property type="match status" value="1"/>
</dbReference>
<reference evidence="2 3" key="1">
    <citation type="submission" date="2017-06" db="EMBL/GenBank/DDBJ databases">
        <authorList>
            <person name="Kim H.J."/>
            <person name="Triplett B.A."/>
        </authorList>
    </citation>
    <scope>NUCLEOTIDE SEQUENCE [LARGE SCALE GENOMIC DNA]</scope>
    <source>
        <strain evidence="2 3">S18795</strain>
    </source>
</reference>
<dbReference type="Proteomes" id="UP000825066">
    <property type="component" value="Chromosome"/>
</dbReference>
<dbReference type="InterPro" id="IPR010323">
    <property type="entry name" value="DUF924"/>
</dbReference>
<sequence length="179" mass="20499">MDVAAHVVEFWKEAGPAKWFARDDAFDAQFRQLFLDEHYAAASRAREHWLGSAEGALALMLLLDQFPRNCFRGTAHSYATDGLARHYAMRAIEEGLDLQLVPKLRAFIYLPFEHSEDPLDQDRSVAMFDVLGDKEYLQYAELHRDIIRRFGRFPHRNAVLGRIPSPEELDYLAEGGFAG</sequence>
<evidence type="ECO:0000313" key="1">
    <source>
        <dbReference type="EMBL" id="BCX45367.1"/>
    </source>
</evidence>
<gene>
    <name evidence="2" type="ORF">CEE55_16110</name>
    <name evidence="1" type="ORF">STNY_R35870</name>
</gene>
<dbReference type="AlphaFoldDB" id="A0A246KVP7"/>
<dbReference type="InterPro" id="IPR011990">
    <property type="entry name" value="TPR-like_helical_dom_sf"/>
</dbReference>
<dbReference type="EMBL" id="AP024684">
    <property type="protein sequence ID" value="BCX45367.1"/>
    <property type="molecule type" value="Genomic_DNA"/>
</dbReference>
<dbReference type="Proteomes" id="UP000197904">
    <property type="component" value="Unassembled WGS sequence"/>
</dbReference>
<dbReference type="RefSeq" id="WP_049469087.1">
    <property type="nucleotide sequence ID" value="NZ_AP024684.1"/>
</dbReference>
<accession>A0A246KVP7</accession>
<dbReference type="GeneID" id="93708534"/>
<evidence type="ECO:0000313" key="2">
    <source>
        <dbReference type="EMBL" id="OWR30287.1"/>
    </source>
</evidence>
<reference evidence="1 4" key="2">
    <citation type="submission" date="2021-05" db="EMBL/GenBank/DDBJ databases">
        <title>Complete Genome Sequence of Stenotrophomonas pavanii strain Y.</title>
        <authorList>
            <person name="Dohra H."/>
            <person name="Mohad Din A.R.J."/>
            <person name="Suzuki K."/>
            <person name="Fatma A."/>
            <person name="Honjyo M."/>
            <person name="Nishimura T."/>
            <person name="Moriuch R."/>
            <person name="Masuda K."/>
            <person name="Minoura A."/>
            <person name="Tashiro Y."/>
            <person name="Futamata H."/>
        </authorList>
    </citation>
    <scope>NUCLEOTIDE SEQUENCE [LARGE SCALE GENOMIC DNA]</scope>
    <source>
        <strain evidence="1">Berkeley</strain>
        <strain evidence="4">Y</strain>
    </source>
</reference>
<evidence type="ECO:0000313" key="3">
    <source>
        <dbReference type="Proteomes" id="UP000197904"/>
    </source>
</evidence>
<keyword evidence="4" id="KW-1185">Reference proteome</keyword>
<dbReference type="EMBL" id="NIXP01000111">
    <property type="protein sequence ID" value="OWR30287.1"/>
    <property type="molecule type" value="Genomic_DNA"/>
</dbReference>
<dbReference type="Pfam" id="PF06041">
    <property type="entry name" value="DUF924"/>
    <property type="match status" value="1"/>
</dbReference>
<dbReference type="Gene3D" id="1.25.40.10">
    <property type="entry name" value="Tetratricopeptide repeat domain"/>
    <property type="match status" value="1"/>
</dbReference>
<evidence type="ECO:0000313" key="4">
    <source>
        <dbReference type="Proteomes" id="UP000825066"/>
    </source>
</evidence>
<name>A0A246KVP7_9GAMM</name>